<sequence>MLRHNFILLYRNIRRFKSSFLINLVGLSAGLACTLLIYLWVNDELQIDAFHIKDERLFRVLEKQQRSANIGVTESTPGLLAETLAEEMAEVEYAVVATPSHWYDKFTLSIKEKNIKASGIYAGKDYFNVFSYDLLQGDASRVLTDKNSIVISESIAKNLFNTTDNLIGKPIEFQHQQQYFISGIFKDIPSHSSEHFDFVLSFDIMKDINEGVLNWSNSGPMTFIVLKDGTDASLFERKIAGIIKTKTDDTHRTLILQQYSQCYLHGRYENGVQAGGRIEYVILFSVIALFILMIACINFMNLSTAKASRRIKEVGIKKAVGAGRKALIVQYLGESMFMSFLSLFLSILIVDIFLPTFNIITGKQITLTFDANILLTSFVITIVTGVIAGSYPALYLSGFSPATVLKGKLNTSIGELWARKGLVIFQFTLSVVFIVTVLIIYKQIDFLQSRNVGYNKENVIYFPMEGRVKENLETFLTEMKRIPGIVNASSIGQSMVGGGNTTNLEWEGKPEGTVVPFAIRPVNYDVIEMLNIDIKAGRSFSHNDVTGFKAIFNEKAIDVMGLEDPIGKIVKLGDGKFEAEIVGIAKDFHFESLHTSVSPMFFILAPVHTQRVIAKLASGTERETIAKLQKFYKAYNPGFDLDYRFIDEDYHAQYASEERVGTLSRYFAVLAILISCLGLFGLAAFTAERRIKEIGIRKVLGSSALNIVYLLSVDFTKIVLIAIVIALPTSYILSTFWLNNFAYKIPLSWWYFVSGGCIALLISWLTVGVQAIKAAYVNPAKCLRDE</sequence>
<feature type="transmembrane region" description="Helical" evidence="6">
    <location>
        <begin position="280"/>
        <end position="302"/>
    </location>
</feature>
<feature type="transmembrane region" description="Helical" evidence="6">
    <location>
        <begin position="373"/>
        <end position="396"/>
    </location>
</feature>
<dbReference type="OrthoDB" id="5933722at2"/>
<evidence type="ECO:0000256" key="5">
    <source>
        <dbReference type="ARBA" id="ARBA00023136"/>
    </source>
</evidence>
<dbReference type="STRING" id="688867.SAMN05660236_1461"/>
<reference evidence="9 10" key="1">
    <citation type="submission" date="2017-02" db="EMBL/GenBank/DDBJ databases">
        <authorList>
            <person name="Peterson S.W."/>
        </authorList>
    </citation>
    <scope>NUCLEOTIDE SEQUENCE [LARGE SCALE GENOMIC DNA]</scope>
    <source>
        <strain evidence="9 10">DSM 25262</strain>
    </source>
</reference>
<keyword evidence="2" id="KW-1003">Cell membrane</keyword>
<dbReference type="EMBL" id="FUZU01000001">
    <property type="protein sequence ID" value="SKC54584.1"/>
    <property type="molecule type" value="Genomic_DNA"/>
</dbReference>
<dbReference type="GO" id="GO:0022857">
    <property type="term" value="F:transmembrane transporter activity"/>
    <property type="evidence" value="ECO:0007669"/>
    <property type="project" value="TreeGrafter"/>
</dbReference>
<evidence type="ECO:0000313" key="9">
    <source>
        <dbReference type="EMBL" id="SKC54584.1"/>
    </source>
</evidence>
<feature type="transmembrane region" description="Helical" evidence="6">
    <location>
        <begin position="340"/>
        <end position="361"/>
    </location>
</feature>
<organism evidence="9 10">
    <name type="scientific">Ohtaekwangia koreensis</name>
    <dbReference type="NCBI Taxonomy" id="688867"/>
    <lineage>
        <taxon>Bacteria</taxon>
        <taxon>Pseudomonadati</taxon>
        <taxon>Bacteroidota</taxon>
        <taxon>Cytophagia</taxon>
        <taxon>Cytophagales</taxon>
        <taxon>Fulvivirgaceae</taxon>
        <taxon>Ohtaekwangia</taxon>
    </lineage>
</organism>
<dbReference type="PANTHER" id="PTHR30572">
    <property type="entry name" value="MEMBRANE COMPONENT OF TRANSPORTER-RELATED"/>
    <property type="match status" value="1"/>
</dbReference>
<gene>
    <name evidence="9" type="ORF">SAMN05660236_1461</name>
</gene>
<proteinExistence type="predicted"/>
<comment type="subcellular location">
    <subcellularLocation>
        <location evidence="1">Cell membrane</location>
        <topology evidence="1">Multi-pass membrane protein</topology>
    </subcellularLocation>
</comment>
<dbReference type="AlphaFoldDB" id="A0A1T5JT95"/>
<accession>A0A1T5JT95</accession>
<keyword evidence="4 6" id="KW-1133">Transmembrane helix</keyword>
<evidence type="ECO:0000313" key="10">
    <source>
        <dbReference type="Proteomes" id="UP000190961"/>
    </source>
</evidence>
<dbReference type="GO" id="GO:0005886">
    <property type="term" value="C:plasma membrane"/>
    <property type="evidence" value="ECO:0007669"/>
    <property type="project" value="UniProtKB-SubCell"/>
</dbReference>
<feature type="domain" description="MacB-like periplasmic core" evidence="8">
    <location>
        <begin position="21"/>
        <end position="240"/>
    </location>
</feature>
<evidence type="ECO:0000259" key="7">
    <source>
        <dbReference type="Pfam" id="PF02687"/>
    </source>
</evidence>
<feature type="transmembrane region" description="Helical" evidence="6">
    <location>
        <begin position="707"/>
        <end position="727"/>
    </location>
</feature>
<feature type="transmembrane region" description="Helical" evidence="6">
    <location>
        <begin position="747"/>
        <end position="767"/>
    </location>
</feature>
<dbReference type="Pfam" id="PF02687">
    <property type="entry name" value="FtsX"/>
    <property type="match status" value="2"/>
</dbReference>
<name>A0A1T5JT95_9BACT</name>
<dbReference type="Pfam" id="PF12704">
    <property type="entry name" value="MacB_PCD"/>
    <property type="match status" value="1"/>
</dbReference>
<evidence type="ECO:0000259" key="8">
    <source>
        <dbReference type="Pfam" id="PF12704"/>
    </source>
</evidence>
<evidence type="ECO:0000256" key="6">
    <source>
        <dbReference type="SAM" id="Phobius"/>
    </source>
</evidence>
<feature type="transmembrane region" description="Helical" evidence="6">
    <location>
        <begin position="666"/>
        <end position="687"/>
    </location>
</feature>
<feature type="domain" description="ABC3 transporter permease C-terminal" evidence="7">
    <location>
        <begin position="667"/>
        <end position="779"/>
    </location>
</feature>
<evidence type="ECO:0000256" key="4">
    <source>
        <dbReference type="ARBA" id="ARBA00022989"/>
    </source>
</evidence>
<evidence type="ECO:0000256" key="1">
    <source>
        <dbReference type="ARBA" id="ARBA00004651"/>
    </source>
</evidence>
<feature type="transmembrane region" description="Helical" evidence="6">
    <location>
        <begin position="20"/>
        <end position="41"/>
    </location>
</feature>
<dbReference type="PROSITE" id="PS51257">
    <property type="entry name" value="PROKAR_LIPOPROTEIN"/>
    <property type="match status" value="1"/>
</dbReference>
<keyword evidence="3 6" id="KW-0812">Transmembrane</keyword>
<dbReference type="InterPro" id="IPR050250">
    <property type="entry name" value="Macrolide_Exporter_MacB"/>
</dbReference>
<keyword evidence="5 6" id="KW-0472">Membrane</keyword>
<dbReference type="RefSeq" id="WP_079687112.1">
    <property type="nucleotide sequence ID" value="NZ_FUZU01000001.1"/>
</dbReference>
<keyword evidence="10" id="KW-1185">Reference proteome</keyword>
<evidence type="ECO:0000256" key="2">
    <source>
        <dbReference type="ARBA" id="ARBA00022475"/>
    </source>
</evidence>
<dbReference type="InterPro" id="IPR003838">
    <property type="entry name" value="ABC3_permease_C"/>
</dbReference>
<dbReference type="Proteomes" id="UP000190961">
    <property type="component" value="Unassembled WGS sequence"/>
</dbReference>
<feature type="transmembrane region" description="Helical" evidence="6">
    <location>
        <begin position="417"/>
        <end position="441"/>
    </location>
</feature>
<feature type="domain" description="ABC3 transporter permease C-terminal" evidence="7">
    <location>
        <begin position="286"/>
        <end position="401"/>
    </location>
</feature>
<dbReference type="PANTHER" id="PTHR30572:SF18">
    <property type="entry name" value="ABC-TYPE MACROLIDE FAMILY EXPORT SYSTEM PERMEASE COMPONENT 2"/>
    <property type="match status" value="1"/>
</dbReference>
<dbReference type="InterPro" id="IPR025857">
    <property type="entry name" value="MacB_PCD"/>
</dbReference>
<evidence type="ECO:0000256" key="3">
    <source>
        <dbReference type="ARBA" id="ARBA00022692"/>
    </source>
</evidence>
<protein>
    <submittedName>
        <fullName evidence="9">ABC-type antimicrobial peptide transport system, permease component</fullName>
    </submittedName>
</protein>